<dbReference type="Proteomes" id="UP000276349">
    <property type="component" value="Unassembled WGS sequence"/>
</dbReference>
<feature type="transmembrane region" description="Helical" evidence="1">
    <location>
        <begin position="123"/>
        <end position="148"/>
    </location>
</feature>
<evidence type="ECO:0000256" key="1">
    <source>
        <dbReference type="SAM" id="Phobius"/>
    </source>
</evidence>
<accession>A0A431UT14</accession>
<proteinExistence type="predicted"/>
<feature type="transmembrane region" description="Helical" evidence="1">
    <location>
        <begin position="200"/>
        <end position="218"/>
    </location>
</feature>
<keyword evidence="3" id="KW-1185">Reference proteome</keyword>
<name>A0A431UT14_9BACI</name>
<evidence type="ECO:0000313" key="2">
    <source>
        <dbReference type="EMBL" id="RTQ92741.1"/>
    </source>
</evidence>
<dbReference type="EMBL" id="RXNR01000028">
    <property type="protein sequence ID" value="RTQ92741.1"/>
    <property type="molecule type" value="Genomic_DNA"/>
</dbReference>
<keyword evidence="1" id="KW-1133">Transmembrane helix</keyword>
<dbReference type="AlphaFoldDB" id="A0A431UT14"/>
<gene>
    <name evidence="2" type="ORF">EKG35_11285</name>
</gene>
<evidence type="ECO:0000313" key="3">
    <source>
        <dbReference type="Proteomes" id="UP000276349"/>
    </source>
</evidence>
<dbReference type="InterPro" id="IPR016833">
    <property type="entry name" value="Put_Na-Bile_cotransptr"/>
</dbReference>
<dbReference type="InterPro" id="IPR038770">
    <property type="entry name" value="Na+/solute_symporter_sf"/>
</dbReference>
<organism evidence="2 3">
    <name type="scientific">Lysinibacillus telephonicus</name>
    <dbReference type="NCBI Taxonomy" id="1714840"/>
    <lineage>
        <taxon>Bacteria</taxon>
        <taxon>Bacillati</taxon>
        <taxon>Bacillota</taxon>
        <taxon>Bacilli</taxon>
        <taxon>Bacillales</taxon>
        <taxon>Bacillaceae</taxon>
        <taxon>Lysinibacillus</taxon>
    </lineage>
</organism>
<keyword evidence="1" id="KW-0472">Membrane</keyword>
<feature type="transmembrane region" description="Helical" evidence="1">
    <location>
        <begin position="224"/>
        <end position="248"/>
    </location>
</feature>
<dbReference type="InterPro" id="IPR004710">
    <property type="entry name" value="Bilac:Na_transpt"/>
</dbReference>
<comment type="caution">
    <text evidence="2">The sequence shown here is derived from an EMBL/GenBank/DDBJ whole genome shotgun (WGS) entry which is preliminary data.</text>
</comment>
<dbReference type="PANTHER" id="PTHR10361">
    <property type="entry name" value="SODIUM-BILE ACID COTRANSPORTER"/>
    <property type="match status" value="1"/>
</dbReference>
<reference evidence="2 3" key="1">
    <citation type="submission" date="2018-12" db="EMBL/GenBank/DDBJ databases">
        <authorList>
            <person name="Yu L."/>
        </authorList>
    </citation>
    <scope>NUCLEOTIDE SEQUENCE [LARGE SCALE GENOMIC DNA]</scope>
    <source>
        <strain evidence="2 3">S5H2222</strain>
    </source>
</reference>
<dbReference type="Gene3D" id="1.20.1530.20">
    <property type="match status" value="1"/>
</dbReference>
<feature type="transmembrane region" description="Helical" evidence="1">
    <location>
        <begin position="97"/>
        <end position="116"/>
    </location>
</feature>
<sequence>MLATLNKNLQKLMPILTPLSLIIGVLLDDIGGYLLFLVPWLFALMTFIGSLSMNFQGLRSFTKYPVVILITIAFLHILMPIWAYFVATVIFNDHLLTIGFVLSVAVPTGVTSFIWVSICRGHLALCLSIILIDTMLSPIILPLLVHVVVGQNIEIDTMSIMLDLLWMILLPSVAGVLLNEWTKGNVVETVGKTLAPFQKISLFLIVMINSSVIGPYIRNITWETIGIIIVVLLLSISGYVICLILGHYLFKDPSVITAVVFTGGMRNIAVGVVIASTYFPAKVVMPVVFGMLFQQVLASQFNRIMEKYKVKYAFNLKESS</sequence>
<dbReference type="Pfam" id="PF13593">
    <property type="entry name" value="SBF_like"/>
    <property type="match status" value="1"/>
</dbReference>
<feature type="transmembrane region" description="Helical" evidence="1">
    <location>
        <begin position="33"/>
        <end position="55"/>
    </location>
</feature>
<dbReference type="PANTHER" id="PTHR10361:SF28">
    <property type="entry name" value="P3 PROTEIN-RELATED"/>
    <property type="match status" value="1"/>
</dbReference>
<feature type="transmembrane region" description="Helical" evidence="1">
    <location>
        <begin position="67"/>
        <end position="91"/>
    </location>
</feature>
<dbReference type="RefSeq" id="WP_126294559.1">
    <property type="nucleotide sequence ID" value="NZ_CP155468.1"/>
</dbReference>
<dbReference type="OrthoDB" id="1551454at2"/>
<feature type="transmembrane region" description="Helical" evidence="1">
    <location>
        <begin position="160"/>
        <end position="179"/>
    </location>
</feature>
<keyword evidence="1" id="KW-0812">Transmembrane</keyword>
<protein>
    <submittedName>
        <fullName evidence="2">Bile acid:sodium symporter family protein</fullName>
    </submittedName>
</protein>